<organism evidence="1 3">
    <name type="scientific">Rotaria socialis</name>
    <dbReference type="NCBI Taxonomy" id="392032"/>
    <lineage>
        <taxon>Eukaryota</taxon>
        <taxon>Metazoa</taxon>
        <taxon>Spiralia</taxon>
        <taxon>Gnathifera</taxon>
        <taxon>Rotifera</taxon>
        <taxon>Eurotatoria</taxon>
        <taxon>Bdelloidea</taxon>
        <taxon>Philodinida</taxon>
        <taxon>Philodinidae</taxon>
        <taxon>Rotaria</taxon>
    </lineage>
</organism>
<reference evidence="1" key="1">
    <citation type="submission" date="2021-02" db="EMBL/GenBank/DDBJ databases">
        <authorList>
            <person name="Nowell W R."/>
        </authorList>
    </citation>
    <scope>NUCLEOTIDE SEQUENCE</scope>
</reference>
<evidence type="ECO:0000313" key="3">
    <source>
        <dbReference type="Proteomes" id="UP000663869"/>
    </source>
</evidence>
<protein>
    <submittedName>
        <fullName evidence="1">Uncharacterized protein</fullName>
    </submittedName>
</protein>
<comment type="caution">
    <text evidence="1">The sequence shown here is derived from an EMBL/GenBank/DDBJ whole genome shotgun (WGS) entry which is preliminary data.</text>
</comment>
<dbReference type="Proteomes" id="UP000663862">
    <property type="component" value="Unassembled WGS sequence"/>
</dbReference>
<sequence length="111" mass="12694">MRQDKLRSSIFATSSLFLIRSDLFFKCAPSIALQIPIFHLNIQNKYRFSKDEKQRPSKGGTFKVPKGNTPKQIYHDLNGGLGLRTIKRWYQMIRRSGTITLSKLPGGPRLA</sequence>
<dbReference type="Proteomes" id="UP000663869">
    <property type="component" value="Unassembled WGS sequence"/>
</dbReference>
<proteinExistence type="predicted"/>
<gene>
    <name evidence="1" type="ORF">FME351_LOCUS24199</name>
    <name evidence="2" type="ORF">TSG867_LOCUS819</name>
</gene>
<evidence type="ECO:0000313" key="2">
    <source>
        <dbReference type="EMBL" id="CAF4213158.1"/>
    </source>
</evidence>
<dbReference type="EMBL" id="CAJNYU010003187">
    <property type="protein sequence ID" value="CAF3645454.1"/>
    <property type="molecule type" value="Genomic_DNA"/>
</dbReference>
<dbReference type="EMBL" id="CAJOBQ010000017">
    <property type="protein sequence ID" value="CAF4213158.1"/>
    <property type="molecule type" value="Genomic_DNA"/>
</dbReference>
<name>A0A818R6I3_9BILA</name>
<accession>A0A818R6I3</accession>
<dbReference type="AlphaFoldDB" id="A0A818R6I3"/>
<evidence type="ECO:0000313" key="1">
    <source>
        <dbReference type="EMBL" id="CAF3645454.1"/>
    </source>
</evidence>